<accession>A0A448W9S6</accession>
<evidence type="ECO:0000313" key="2">
    <source>
        <dbReference type="Proteomes" id="UP000784294"/>
    </source>
</evidence>
<name>A0A448W9S6_9PLAT</name>
<gene>
    <name evidence="1" type="ORF">PXEA_LOCUS53</name>
</gene>
<dbReference type="AlphaFoldDB" id="A0A448W9S6"/>
<dbReference type="EMBL" id="CAAALY010000114">
    <property type="protein sequence ID" value="VEL06613.1"/>
    <property type="molecule type" value="Genomic_DNA"/>
</dbReference>
<organism evidence="1 2">
    <name type="scientific">Protopolystoma xenopodis</name>
    <dbReference type="NCBI Taxonomy" id="117903"/>
    <lineage>
        <taxon>Eukaryota</taxon>
        <taxon>Metazoa</taxon>
        <taxon>Spiralia</taxon>
        <taxon>Lophotrochozoa</taxon>
        <taxon>Platyhelminthes</taxon>
        <taxon>Monogenea</taxon>
        <taxon>Polyopisthocotylea</taxon>
        <taxon>Polystomatidea</taxon>
        <taxon>Polystomatidae</taxon>
        <taxon>Protopolystoma</taxon>
    </lineage>
</organism>
<sequence length="87" mass="9826">MLSRGLLRAIQKTKVQGNPPAASDEANLRIPSSRLLKRNERYASIKAYVHPQSWNSFLQKLQVNAKSGYSPETRENVSLTVPTRTPY</sequence>
<protein>
    <submittedName>
        <fullName evidence="1">Uncharacterized protein</fullName>
    </submittedName>
</protein>
<proteinExistence type="predicted"/>
<reference evidence="1" key="1">
    <citation type="submission" date="2018-11" db="EMBL/GenBank/DDBJ databases">
        <authorList>
            <consortium name="Pathogen Informatics"/>
        </authorList>
    </citation>
    <scope>NUCLEOTIDE SEQUENCE</scope>
</reference>
<comment type="caution">
    <text evidence="1">The sequence shown here is derived from an EMBL/GenBank/DDBJ whole genome shotgun (WGS) entry which is preliminary data.</text>
</comment>
<keyword evidence="2" id="KW-1185">Reference proteome</keyword>
<evidence type="ECO:0000313" key="1">
    <source>
        <dbReference type="EMBL" id="VEL06613.1"/>
    </source>
</evidence>
<dbReference type="Proteomes" id="UP000784294">
    <property type="component" value="Unassembled WGS sequence"/>
</dbReference>